<comment type="caution">
    <text evidence="6">The sequence shown here is derived from an EMBL/GenBank/DDBJ whole genome shotgun (WGS) entry which is preliminary data.</text>
</comment>
<dbReference type="RefSeq" id="WP_201917960.1">
    <property type="nucleotide sequence ID" value="NZ_JAERQG010000001.1"/>
</dbReference>
<gene>
    <name evidence="6" type="ORF">JKP34_04085</name>
</gene>
<evidence type="ECO:0000256" key="2">
    <source>
        <dbReference type="ARBA" id="ARBA00022692"/>
    </source>
</evidence>
<feature type="transmembrane region" description="Helical" evidence="5">
    <location>
        <begin position="201"/>
        <end position="221"/>
    </location>
</feature>
<feature type="transmembrane region" description="Helical" evidence="5">
    <location>
        <begin position="96"/>
        <end position="120"/>
    </location>
</feature>
<dbReference type="AlphaFoldDB" id="A0A937DJ21"/>
<evidence type="ECO:0000256" key="4">
    <source>
        <dbReference type="ARBA" id="ARBA00023136"/>
    </source>
</evidence>
<dbReference type="Pfam" id="PF01758">
    <property type="entry name" value="SBF"/>
    <property type="match status" value="1"/>
</dbReference>
<feature type="transmembrane region" description="Helical" evidence="5">
    <location>
        <begin position="41"/>
        <end position="64"/>
    </location>
</feature>
<keyword evidence="3 5" id="KW-1133">Transmembrane helix</keyword>
<dbReference type="InterPro" id="IPR038770">
    <property type="entry name" value="Na+/solute_symporter_sf"/>
</dbReference>
<reference evidence="6" key="1">
    <citation type="submission" date="2021-01" db="EMBL/GenBank/DDBJ databases">
        <title>Marivirga sp. nov., isolated from intertidal surface sediments.</title>
        <authorList>
            <person name="Zhang M."/>
        </authorList>
    </citation>
    <scope>NUCLEOTIDE SEQUENCE</scope>
    <source>
        <strain evidence="6">SM1354</strain>
    </source>
</reference>
<evidence type="ECO:0000256" key="5">
    <source>
        <dbReference type="SAM" id="Phobius"/>
    </source>
</evidence>
<dbReference type="InterPro" id="IPR004710">
    <property type="entry name" value="Bilac:Na_transpt"/>
</dbReference>
<dbReference type="Proteomes" id="UP000642920">
    <property type="component" value="Unassembled WGS sequence"/>
</dbReference>
<dbReference type="PANTHER" id="PTHR10361:SF24">
    <property type="entry name" value="P3 PROTEIN"/>
    <property type="match status" value="1"/>
</dbReference>
<proteinExistence type="predicted"/>
<evidence type="ECO:0000313" key="6">
    <source>
        <dbReference type="EMBL" id="MBL0764419.1"/>
    </source>
</evidence>
<organism evidence="6 7">
    <name type="scientific">Marivirga atlantica</name>
    <dbReference type="NCBI Taxonomy" id="1548457"/>
    <lineage>
        <taxon>Bacteria</taxon>
        <taxon>Pseudomonadati</taxon>
        <taxon>Bacteroidota</taxon>
        <taxon>Cytophagia</taxon>
        <taxon>Cytophagales</taxon>
        <taxon>Marivirgaceae</taxon>
        <taxon>Marivirga</taxon>
    </lineage>
</organism>
<dbReference type="GO" id="GO:0016020">
    <property type="term" value="C:membrane"/>
    <property type="evidence" value="ECO:0007669"/>
    <property type="project" value="UniProtKB-SubCell"/>
</dbReference>
<keyword evidence="7" id="KW-1185">Reference proteome</keyword>
<evidence type="ECO:0000256" key="3">
    <source>
        <dbReference type="ARBA" id="ARBA00022989"/>
    </source>
</evidence>
<dbReference type="InterPro" id="IPR002657">
    <property type="entry name" value="BilAc:Na_symport/Acr3"/>
</dbReference>
<feature type="transmembrane region" description="Helical" evidence="5">
    <location>
        <begin position="140"/>
        <end position="158"/>
    </location>
</feature>
<evidence type="ECO:0000313" key="7">
    <source>
        <dbReference type="Proteomes" id="UP000642920"/>
    </source>
</evidence>
<feature type="transmembrane region" description="Helical" evidence="5">
    <location>
        <begin position="70"/>
        <end position="89"/>
    </location>
</feature>
<dbReference type="EMBL" id="JAERQG010000001">
    <property type="protein sequence ID" value="MBL0764419.1"/>
    <property type="molecule type" value="Genomic_DNA"/>
</dbReference>
<sequence>MEQSIVTAVFLPIALGIIMLGMGMTLTPADFRRVAKFPKAAVIGLSSQLIILPLLGFALAGIFFDVPELAVGFILIALCPGGATSNIISHMAKADLALSISLTAISSLVTNFTIPILLNFALIKYMGEAEGVQLPLFKTFLQIFVITILPVSIGMLIKKRFSDFAKRSEKTMSIISAVFFVIILLAAILKERANIIPYFEQAGLATLLLNASSLLIGYYLGKIFSLSYRQRSAISIESGIQNGTLAITLALSPNILNNTQMAVPGAIYSLLMFITAIVVIFYFKSKNNEEISAQYKAA</sequence>
<dbReference type="PANTHER" id="PTHR10361">
    <property type="entry name" value="SODIUM-BILE ACID COTRANSPORTER"/>
    <property type="match status" value="1"/>
</dbReference>
<keyword evidence="4 5" id="KW-0472">Membrane</keyword>
<accession>A0A937DJ21</accession>
<protein>
    <submittedName>
        <fullName evidence="6">Bile acid:sodium symporter family protein</fullName>
    </submittedName>
</protein>
<comment type="subcellular location">
    <subcellularLocation>
        <location evidence="1">Membrane</location>
        <topology evidence="1">Multi-pass membrane protein</topology>
    </subcellularLocation>
</comment>
<feature type="transmembrane region" description="Helical" evidence="5">
    <location>
        <begin position="170"/>
        <end position="189"/>
    </location>
</feature>
<name>A0A937DJ21_9BACT</name>
<feature type="transmembrane region" description="Helical" evidence="5">
    <location>
        <begin position="6"/>
        <end position="29"/>
    </location>
</feature>
<feature type="transmembrane region" description="Helical" evidence="5">
    <location>
        <begin position="262"/>
        <end position="283"/>
    </location>
</feature>
<dbReference type="Gene3D" id="1.20.1530.20">
    <property type="match status" value="1"/>
</dbReference>
<evidence type="ECO:0000256" key="1">
    <source>
        <dbReference type="ARBA" id="ARBA00004141"/>
    </source>
</evidence>
<keyword evidence="2 5" id="KW-0812">Transmembrane</keyword>